<dbReference type="CDD" id="cd05233">
    <property type="entry name" value="SDR_c"/>
    <property type="match status" value="1"/>
</dbReference>
<evidence type="ECO:0000256" key="1">
    <source>
        <dbReference type="ARBA" id="ARBA00006484"/>
    </source>
</evidence>
<dbReference type="PANTHER" id="PTHR43477">
    <property type="entry name" value="DIHYDROANTICAPSIN 7-DEHYDROGENASE"/>
    <property type="match status" value="1"/>
</dbReference>
<evidence type="ECO:0000313" key="4">
    <source>
        <dbReference type="Proteomes" id="UP000217194"/>
    </source>
</evidence>
<reference evidence="3 4" key="1">
    <citation type="submission" date="2016-07" db="EMBL/GenBank/DDBJ databases">
        <title>High microdiversification within the ubiquitous acI lineage of Actinobacteria.</title>
        <authorList>
            <person name="Neuenschwander S.M."/>
            <person name="Salcher M."/>
            <person name="Ghai R."/>
            <person name="Pernthaler J."/>
        </authorList>
    </citation>
    <scope>NUCLEOTIDE SEQUENCE [LARGE SCALE GENOMIC DNA]</scope>
    <source>
        <strain evidence="3">MMS-IIB-76</strain>
    </source>
</reference>
<dbReference type="FunFam" id="3.40.50.720:FF:000084">
    <property type="entry name" value="Short-chain dehydrogenase reductase"/>
    <property type="match status" value="1"/>
</dbReference>
<dbReference type="Gene3D" id="3.40.50.720">
    <property type="entry name" value="NAD(P)-binding Rossmann-like Domain"/>
    <property type="match status" value="1"/>
</dbReference>
<dbReference type="PRINTS" id="PR00081">
    <property type="entry name" value="GDHRDH"/>
</dbReference>
<sequence>MSHKGKLAVVTGAASGIGQATAIRLRDEGMRVIAVDMNKDALEKVTGVEHLVADLSKSEDRDKLVAAAQGAHALVNAAGLIRLKPILEFTVQDIRDIYAVNVEAVWDLTSRIGRTMTTGASIVNLSSVSAKLATTPETAVYASSKTAVLSITRSFAYAFGSKGVRVNAICPGIVDTPMQDKVLERLAEIRGIPVEDITSKRLTSVPLGRASEPYETAGFIFFLISDEGSYFTGQALSQDGGIVM</sequence>
<gene>
    <name evidence="3" type="ORF">A1sIIB76_01435</name>
</gene>
<dbReference type="InterPro" id="IPR020904">
    <property type="entry name" value="Sc_DH/Rdtase_CS"/>
</dbReference>
<name>A0AAD0E6F0_9ACTN</name>
<evidence type="ECO:0000256" key="2">
    <source>
        <dbReference type="ARBA" id="ARBA00023002"/>
    </source>
</evidence>
<comment type="similarity">
    <text evidence="1">Belongs to the short-chain dehydrogenases/reductases (SDR) family.</text>
</comment>
<dbReference type="PANTHER" id="PTHR43477:SF1">
    <property type="entry name" value="DIHYDROANTICAPSIN 7-DEHYDROGENASE"/>
    <property type="match status" value="1"/>
</dbReference>
<organism evidence="3 4">
    <name type="scientific">Candidatus Planktophila versatilis</name>
    <dbReference type="NCBI Taxonomy" id="1884905"/>
    <lineage>
        <taxon>Bacteria</taxon>
        <taxon>Bacillati</taxon>
        <taxon>Actinomycetota</taxon>
        <taxon>Actinomycetes</taxon>
        <taxon>Candidatus Nanopelagicales</taxon>
        <taxon>Candidatus Nanopelagicaceae</taxon>
        <taxon>Candidatus Planktophila</taxon>
    </lineage>
</organism>
<dbReference type="InterPro" id="IPR036291">
    <property type="entry name" value="NAD(P)-bd_dom_sf"/>
</dbReference>
<dbReference type="AlphaFoldDB" id="A0AAD0E6F0"/>
<dbReference type="PRINTS" id="PR00080">
    <property type="entry name" value="SDRFAMILY"/>
</dbReference>
<protein>
    <submittedName>
        <fullName evidence="3">Meso-butanediol dehydrogenase / (S,S)-butanediol dehydrogenase / diacetyl reductase</fullName>
    </submittedName>
</protein>
<dbReference type="PROSITE" id="PS00061">
    <property type="entry name" value="ADH_SHORT"/>
    <property type="match status" value="1"/>
</dbReference>
<proteinExistence type="inferred from homology"/>
<accession>A0AAD0E6F0</accession>
<dbReference type="Proteomes" id="UP000217194">
    <property type="component" value="Chromosome"/>
</dbReference>
<dbReference type="InterPro" id="IPR002347">
    <property type="entry name" value="SDR_fam"/>
</dbReference>
<dbReference type="RefSeq" id="WP_095696795.1">
    <property type="nucleotide sequence ID" value="NZ_CP016778.1"/>
</dbReference>
<dbReference type="EMBL" id="CP016778">
    <property type="protein sequence ID" value="ASY22269.1"/>
    <property type="molecule type" value="Genomic_DNA"/>
</dbReference>
<dbReference type="GO" id="GO:0016491">
    <property type="term" value="F:oxidoreductase activity"/>
    <property type="evidence" value="ECO:0007669"/>
    <property type="project" value="UniProtKB-KW"/>
</dbReference>
<keyword evidence="2" id="KW-0560">Oxidoreductase</keyword>
<dbReference type="SUPFAM" id="SSF51735">
    <property type="entry name" value="NAD(P)-binding Rossmann-fold domains"/>
    <property type="match status" value="1"/>
</dbReference>
<evidence type="ECO:0000313" key="3">
    <source>
        <dbReference type="EMBL" id="ASY22269.1"/>
    </source>
</evidence>
<dbReference type="InterPro" id="IPR051122">
    <property type="entry name" value="SDR_DHRS6-like"/>
</dbReference>
<dbReference type="Pfam" id="PF13561">
    <property type="entry name" value="adh_short_C2"/>
    <property type="match status" value="1"/>
</dbReference>